<dbReference type="PROSITE" id="PS51846">
    <property type="entry name" value="CNNM"/>
    <property type="match status" value="1"/>
</dbReference>
<evidence type="ECO:0000313" key="11">
    <source>
        <dbReference type="EMBL" id="KAK3260924.1"/>
    </source>
</evidence>
<evidence type="ECO:0000256" key="5">
    <source>
        <dbReference type="ARBA" id="ARBA00023136"/>
    </source>
</evidence>
<dbReference type="Proteomes" id="UP001190700">
    <property type="component" value="Unassembled WGS sequence"/>
</dbReference>
<dbReference type="Pfam" id="PF00571">
    <property type="entry name" value="CBS"/>
    <property type="match status" value="1"/>
</dbReference>
<dbReference type="GO" id="GO:0030026">
    <property type="term" value="P:intracellular manganese ion homeostasis"/>
    <property type="evidence" value="ECO:0007669"/>
    <property type="project" value="TreeGrafter"/>
</dbReference>
<dbReference type="Gene3D" id="3.10.580.10">
    <property type="entry name" value="CBS-domain"/>
    <property type="match status" value="1"/>
</dbReference>
<feature type="transmembrane region" description="Helical" evidence="8">
    <location>
        <begin position="30"/>
        <end position="50"/>
    </location>
</feature>
<dbReference type="PANTHER" id="PTHR12064">
    <property type="entry name" value="METAL TRANSPORTER CNNM"/>
    <property type="match status" value="1"/>
</dbReference>
<feature type="domain" description="CNNM transmembrane" evidence="10">
    <location>
        <begin position="1"/>
        <end position="146"/>
    </location>
</feature>
<dbReference type="Pfam" id="PF01595">
    <property type="entry name" value="CNNM"/>
    <property type="match status" value="1"/>
</dbReference>
<keyword evidence="3" id="KW-0677">Repeat</keyword>
<evidence type="ECO:0000256" key="7">
    <source>
        <dbReference type="PROSITE-ProRule" id="PRU01193"/>
    </source>
</evidence>
<evidence type="ECO:0000256" key="1">
    <source>
        <dbReference type="ARBA" id="ARBA00004141"/>
    </source>
</evidence>
<keyword evidence="12" id="KW-1185">Reference proteome</keyword>
<evidence type="ECO:0000256" key="3">
    <source>
        <dbReference type="ARBA" id="ARBA00022737"/>
    </source>
</evidence>
<proteinExistence type="predicted"/>
<dbReference type="InterPro" id="IPR045095">
    <property type="entry name" value="ACDP"/>
</dbReference>
<dbReference type="GO" id="GO:0016020">
    <property type="term" value="C:membrane"/>
    <property type="evidence" value="ECO:0007669"/>
    <property type="project" value="UniProtKB-SubCell"/>
</dbReference>
<evidence type="ECO:0000259" key="9">
    <source>
        <dbReference type="PROSITE" id="PS51371"/>
    </source>
</evidence>
<keyword evidence="2 7" id="KW-0812">Transmembrane</keyword>
<dbReference type="InterPro" id="IPR002550">
    <property type="entry name" value="CNNM"/>
</dbReference>
<dbReference type="GO" id="GO:0010960">
    <property type="term" value="P:magnesium ion homeostasis"/>
    <property type="evidence" value="ECO:0007669"/>
    <property type="project" value="InterPro"/>
</dbReference>
<keyword evidence="6" id="KW-0129">CBS domain</keyword>
<organism evidence="11 12">
    <name type="scientific">Cymbomonas tetramitiformis</name>
    <dbReference type="NCBI Taxonomy" id="36881"/>
    <lineage>
        <taxon>Eukaryota</taxon>
        <taxon>Viridiplantae</taxon>
        <taxon>Chlorophyta</taxon>
        <taxon>Pyramimonadophyceae</taxon>
        <taxon>Pyramimonadales</taxon>
        <taxon>Pyramimonadaceae</taxon>
        <taxon>Cymbomonas</taxon>
    </lineage>
</organism>
<dbReference type="InterPro" id="IPR044751">
    <property type="entry name" value="Ion_transp-like_CBS"/>
</dbReference>
<dbReference type="PANTHER" id="PTHR12064:SF97">
    <property type="entry name" value="METAL TRANSPORTER CNNM-5"/>
    <property type="match status" value="1"/>
</dbReference>
<dbReference type="AlphaFoldDB" id="A0AAE0FJN2"/>
<evidence type="ECO:0000256" key="2">
    <source>
        <dbReference type="ARBA" id="ARBA00022692"/>
    </source>
</evidence>
<feature type="domain" description="CBS" evidence="9">
    <location>
        <begin position="231"/>
        <end position="289"/>
    </location>
</feature>
<accession>A0AAE0FJN2</accession>
<dbReference type="CDD" id="cd04590">
    <property type="entry name" value="CBS_pair_CorC_HlyC_assoc"/>
    <property type="match status" value="1"/>
</dbReference>
<feature type="transmembrane region" description="Helical" evidence="8">
    <location>
        <begin position="86"/>
        <end position="105"/>
    </location>
</feature>
<dbReference type="InterPro" id="IPR046342">
    <property type="entry name" value="CBS_dom_sf"/>
</dbReference>
<reference evidence="11 12" key="1">
    <citation type="journal article" date="2015" name="Genome Biol. Evol.">
        <title>Comparative Genomics of a Bacterivorous Green Alga Reveals Evolutionary Causalities and Consequences of Phago-Mixotrophic Mode of Nutrition.</title>
        <authorList>
            <person name="Burns J.A."/>
            <person name="Paasch A."/>
            <person name="Narechania A."/>
            <person name="Kim E."/>
        </authorList>
    </citation>
    <scope>NUCLEOTIDE SEQUENCE [LARGE SCALE GENOMIC DNA]</scope>
    <source>
        <strain evidence="11 12">PLY_AMNH</strain>
    </source>
</reference>
<name>A0AAE0FJN2_9CHLO</name>
<keyword evidence="5 7" id="KW-0472">Membrane</keyword>
<gene>
    <name evidence="11" type="ORF">CYMTET_30143</name>
</gene>
<dbReference type="FunFam" id="3.10.580.10:FF:000006">
    <property type="entry name" value="DUF21 and CBS domain protein"/>
    <property type="match status" value="1"/>
</dbReference>
<evidence type="ECO:0000256" key="6">
    <source>
        <dbReference type="PROSITE-ProRule" id="PRU00703"/>
    </source>
</evidence>
<keyword evidence="4 7" id="KW-1133">Transmembrane helix</keyword>
<dbReference type="InterPro" id="IPR000644">
    <property type="entry name" value="CBS_dom"/>
</dbReference>
<comment type="subcellular location">
    <subcellularLocation>
        <location evidence="1">Membrane</location>
        <topology evidence="1">Multi-pass membrane protein</topology>
    </subcellularLocation>
</comment>
<protein>
    <submittedName>
        <fullName evidence="11">Uncharacterized protein</fullName>
    </submittedName>
</protein>
<feature type="transmembrane region" description="Helical" evidence="8">
    <location>
        <begin position="56"/>
        <end position="74"/>
    </location>
</feature>
<comment type="caution">
    <text evidence="11">The sequence shown here is derived from an EMBL/GenBank/DDBJ whole genome shotgun (WGS) entry which is preliminary data.</text>
</comment>
<sequence>MDLQLLIRTGSDEERADALKVKPLIENQHLLLVTLLLCNALAMEALPLFLDKVVGPLTAIALSVSLVLVFGEVVPQAVCSKYGLKVGALAAPFVQLLVTVCYPISFPIAKALDALLGNDHIALYRRKEFKALVDMSEEQGLLSYDENTIIDGALDLTSKTVLTAMTPLEEVFMLSEEAVLDASVMEGMMSRGHSRIPIHASGDRQTVIGLLIMKNLIAYDPEDATPVNVLPKRQLISVNTSTEMYGMLRIFKENNSHLALVRSEAGSIMGIITLEDVLEELLQEEIGDETDPSVNSRSAVQRQLWSARLAGVQTKEGRSQDLI</sequence>
<evidence type="ECO:0000256" key="8">
    <source>
        <dbReference type="SAM" id="Phobius"/>
    </source>
</evidence>
<dbReference type="PROSITE" id="PS51371">
    <property type="entry name" value="CBS"/>
    <property type="match status" value="1"/>
</dbReference>
<dbReference type="GO" id="GO:0005737">
    <property type="term" value="C:cytoplasm"/>
    <property type="evidence" value="ECO:0007669"/>
    <property type="project" value="TreeGrafter"/>
</dbReference>
<evidence type="ECO:0000259" key="10">
    <source>
        <dbReference type="PROSITE" id="PS51846"/>
    </source>
</evidence>
<dbReference type="EMBL" id="LGRX02017316">
    <property type="protein sequence ID" value="KAK3260924.1"/>
    <property type="molecule type" value="Genomic_DNA"/>
</dbReference>
<dbReference type="SUPFAM" id="SSF54631">
    <property type="entry name" value="CBS-domain pair"/>
    <property type="match status" value="1"/>
</dbReference>
<evidence type="ECO:0000256" key="4">
    <source>
        <dbReference type="ARBA" id="ARBA00022989"/>
    </source>
</evidence>
<evidence type="ECO:0000313" key="12">
    <source>
        <dbReference type="Proteomes" id="UP001190700"/>
    </source>
</evidence>